<organism evidence="2 3">
    <name type="scientific">Moniliophthora roreri (strain MCA 2997)</name>
    <name type="common">Cocoa frosty pod rot fungus</name>
    <name type="synonym">Crinipellis roreri</name>
    <dbReference type="NCBI Taxonomy" id="1381753"/>
    <lineage>
        <taxon>Eukaryota</taxon>
        <taxon>Fungi</taxon>
        <taxon>Dikarya</taxon>
        <taxon>Basidiomycota</taxon>
        <taxon>Agaricomycotina</taxon>
        <taxon>Agaricomycetes</taxon>
        <taxon>Agaricomycetidae</taxon>
        <taxon>Agaricales</taxon>
        <taxon>Marasmiineae</taxon>
        <taxon>Marasmiaceae</taxon>
        <taxon>Moniliophthora</taxon>
    </lineage>
</organism>
<evidence type="ECO:0000313" key="2">
    <source>
        <dbReference type="EMBL" id="ESK89282.1"/>
    </source>
</evidence>
<feature type="region of interest" description="Disordered" evidence="1">
    <location>
        <begin position="717"/>
        <end position="754"/>
    </location>
</feature>
<feature type="compositionally biased region" description="Pro residues" evidence="1">
    <location>
        <begin position="394"/>
        <end position="412"/>
    </location>
</feature>
<feature type="region of interest" description="Disordered" evidence="1">
    <location>
        <begin position="367"/>
        <end position="486"/>
    </location>
</feature>
<feature type="region of interest" description="Disordered" evidence="1">
    <location>
        <begin position="830"/>
        <end position="869"/>
    </location>
</feature>
<proteinExistence type="predicted"/>
<comment type="caution">
    <text evidence="2">The sequence shown here is derived from an EMBL/GenBank/DDBJ whole genome shotgun (WGS) entry which is preliminary data.</text>
</comment>
<dbReference type="OrthoDB" id="7690434at2759"/>
<feature type="compositionally biased region" description="Pro residues" evidence="1">
    <location>
        <begin position="509"/>
        <end position="519"/>
    </location>
</feature>
<dbReference type="EMBL" id="AWSO01000570">
    <property type="protein sequence ID" value="ESK89282.1"/>
    <property type="molecule type" value="Genomic_DNA"/>
</dbReference>
<dbReference type="Proteomes" id="UP000017559">
    <property type="component" value="Unassembled WGS sequence"/>
</dbReference>
<dbReference type="KEGG" id="mrr:Moror_1220"/>
<sequence>MSSQVEPSPGHDFLAVVFVFDTSFTLQSTWAHVLHHYIANILKRLGDPVKNNLRIGIVTYSLPEMCPYTPVVCKRFFGEVKPIAMLLKEKTAELGIGSSSDGGKRGMAALDGIAAAVEMVDLLNSCVNHARPIVSNIVHITAAYPDDSVHPQWNDSDALDNLTWESLPSELSSRNIYLSTIVLNPEIPVYSTLHSSGTHTTPWFQVVPHHKLYLSGYFSSPALTAPKRPAELMTLDQTPESKRPRLSETPSNSTSNIQNSPPKNPQPPRPLVAAGPGPGPGPVAAPSQQPQRPVFNLQMAHAIAQRIPVVEQQMKNLDAQRNEAIAAGDNQKAESLHADIMKARGQLQSMKSFVQMQVMTFKQMQAAGAAPQAQQPPAQQPPAQQPPAQGQTNVPPPTEAPQPPTQPQPAQVPPGELQPSSLPPNVKPGPSPSLMNRNSSASGPTQPPQQPPILAPTNANSHPGVVSKPEPDVPNPINPASATPVGGARLGIATQMQKLVEQSEKSGRPQPPIGAPPNAVPGQGPSMMQNAGSQQAMGQNPRKQSPSNPMMPNLGVPFNNPDHQNQNQNQNQNQVPVWQGIFIWPPDNINGMREIKLRAAVVAMNGTNESRAETWPQVINLKAGPHPISINEIQAWITSRPKEGMFLGRIRPHTEPQSSEAGSALYQILGTKKFYVLAQWTTPTGQQRYTALITAAGPLGLIGVFFPMNGFAELPKSSLAGSPVGQPPPPQPGPVMQLGGPGPGLGSGPGQAPMAPGLSPEVIAKIRNIPDTNQRVIAAHNIVVRFQQMLASQGRNMGGPEMQKLMTAMNVTPQQFSMFARAMQSRMMQQGGMRPPMGQPGPGPGQQQQPGMPDFGGGGGMSGPPQAMMGGGGVGGMFNPMVNGGGAGMPSRGIPNMNMGQGMMNPGFQAAMGAGMNGAMGGFAGNAGMQGNISMEMMQSFAQRNGMGQGPS</sequence>
<feature type="compositionally biased region" description="Polar residues" evidence="1">
    <location>
        <begin position="248"/>
        <end position="260"/>
    </location>
</feature>
<feature type="region of interest" description="Disordered" evidence="1">
    <location>
        <begin position="499"/>
        <end position="570"/>
    </location>
</feature>
<keyword evidence="3" id="KW-1185">Reference proteome</keyword>
<feature type="compositionally biased region" description="Pro residues" evidence="1">
    <location>
        <begin position="421"/>
        <end position="431"/>
    </location>
</feature>
<protein>
    <submittedName>
        <fullName evidence="2">Uncharacterized protein</fullName>
    </submittedName>
</protein>
<feature type="compositionally biased region" description="Gly residues" evidence="1">
    <location>
        <begin position="739"/>
        <end position="749"/>
    </location>
</feature>
<evidence type="ECO:0000313" key="3">
    <source>
        <dbReference type="Proteomes" id="UP000017559"/>
    </source>
</evidence>
<gene>
    <name evidence="2" type="ORF">Moror_1220</name>
</gene>
<evidence type="ECO:0000256" key="1">
    <source>
        <dbReference type="SAM" id="MobiDB-lite"/>
    </source>
</evidence>
<feature type="compositionally biased region" description="Polar residues" evidence="1">
    <location>
        <begin position="526"/>
        <end position="550"/>
    </location>
</feature>
<feature type="compositionally biased region" description="Low complexity" evidence="1">
    <location>
        <begin position="367"/>
        <end position="377"/>
    </location>
</feature>
<dbReference type="HOGENOM" id="CLU_009743_0_0_1"/>
<accession>V2X677</accession>
<feature type="compositionally biased region" description="Polar residues" evidence="1">
    <location>
        <begin position="433"/>
        <end position="444"/>
    </location>
</feature>
<feature type="compositionally biased region" description="Pro residues" evidence="1">
    <location>
        <begin position="445"/>
        <end position="454"/>
    </location>
</feature>
<feature type="region of interest" description="Disordered" evidence="1">
    <location>
        <begin position="234"/>
        <end position="290"/>
    </location>
</feature>
<reference evidence="2 3" key="1">
    <citation type="journal article" date="2014" name="BMC Genomics">
        <title>Genome and secretome analysis of the hemibiotrophic fungal pathogen, Moniliophthora roreri, which causes frosty pod rot disease of cacao: mechanisms of the biotrophic and necrotrophic phases.</title>
        <authorList>
            <person name="Meinhardt L.W."/>
            <person name="Costa G.G.L."/>
            <person name="Thomazella D.P.T."/>
            <person name="Teixeira P.J.P.L."/>
            <person name="Carazzolle M.F."/>
            <person name="Schuster S.C."/>
            <person name="Carlson J.E."/>
            <person name="Guiltinan M.J."/>
            <person name="Mieczkowski P."/>
            <person name="Farmer A."/>
            <person name="Ramaraj T."/>
            <person name="Crozier J."/>
            <person name="Davis R.E."/>
            <person name="Shao J."/>
            <person name="Melnick R.L."/>
            <person name="Pereira G.A.G."/>
            <person name="Bailey B.A."/>
        </authorList>
    </citation>
    <scope>NUCLEOTIDE SEQUENCE [LARGE SCALE GENOMIC DNA]</scope>
    <source>
        <strain evidence="2 3">MCA 2997</strain>
    </source>
</reference>
<dbReference type="AlphaFoldDB" id="V2X677"/>
<name>V2X677_MONRO</name>